<keyword evidence="5 7" id="KW-0472">Membrane</keyword>
<accession>A0A4Y7SQE1</accession>
<dbReference type="EMBL" id="QPFP01000072">
    <property type="protein sequence ID" value="TEB23931.1"/>
    <property type="molecule type" value="Genomic_DNA"/>
</dbReference>
<evidence type="ECO:0000256" key="7">
    <source>
        <dbReference type="SAM" id="Phobius"/>
    </source>
</evidence>
<feature type="transmembrane region" description="Helical" evidence="7">
    <location>
        <begin position="270"/>
        <end position="290"/>
    </location>
</feature>
<dbReference type="Proteomes" id="UP000298030">
    <property type="component" value="Unassembled WGS sequence"/>
</dbReference>
<dbReference type="InterPro" id="IPR000326">
    <property type="entry name" value="PAP2/HPO"/>
</dbReference>
<evidence type="ECO:0000256" key="5">
    <source>
        <dbReference type="ARBA" id="ARBA00023136"/>
    </source>
</evidence>
<dbReference type="CDD" id="cd03390">
    <property type="entry name" value="PAP2_containing_1_like"/>
    <property type="match status" value="1"/>
</dbReference>
<sequence length="387" mass="42498">MDATGSRSSSGQPRTSYEPTLEAESRMWDLERDPVALEASPFRIFAWLRLHGVDIFTLAVIGALCLVVHVSDPAPNRVFPIFNLDGSLAYPELAYPRKAQIIPIWASALMSIFIPTLFFALFQIRRKSMDDFLTSFMGILKSVVTAAFFQVVIKTLIGSLCPHFYSVCDPDLDITRQALSDPSSTNILPMFDRSICRGDNEHINDALESMPSGHAAAAWAGLFFLSLYFNAQLKVISAHNPAYWKMVLFFTPLLGACLLSGYLVTDGHHHFADILVGGLIGVFTALVAFCQTFASITDFRFNHILLPRATSLLHRKEPYLPVTGRGSWFSYQADHTFLPRDLPVAREGGWTYGSAEQVGGAPGDATALSVNYRGVGLGGPGIVGRTK</sequence>
<dbReference type="Pfam" id="PF01569">
    <property type="entry name" value="PAP2"/>
    <property type="match status" value="1"/>
</dbReference>
<dbReference type="PANTHER" id="PTHR10165:SF84">
    <property type="entry name" value="PHOSPHATIDIC ACID PHOSPHATASE BETA"/>
    <property type="match status" value="1"/>
</dbReference>
<feature type="region of interest" description="Disordered" evidence="6">
    <location>
        <begin position="1"/>
        <end position="20"/>
    </location>
</feature>
<dbReference type="SUPFAM" id="SSF48317">
    <property type="entry name" value="Acid phosphatase/Vanadium-dependent haloperoxidase"/>
    <property type="match status" value="1"/>
</dbReference>
<dbReference type="GO" id="GO:0016020">
    <property type="term" value="C:membrane"/>
    <property type="evidence" value="ECO:0007669"/>
    <property type="project" value="UniProtKB-SubCell"/>
</dbReference>
<evidence type="ECO:0000256" key="2">
    <source>
        <dbReference type="ARBA" id="ARBA00008816"/>
    </source>
</evidence>
<proteinExistence type="inferred from homology"/>
<keyword evidence="4 7" id="KW-1133">Transmembrane helix</keyword>
<dbReference type="SMART" id="SM00014">
    <property type="entry name" value="acidPPc"/>
    <property type="match status" value="1"/>
</dbReference>
<dbReference type="InterPro" id="IPR036938">
    <property type="entry name" value="PAP2/HPO_sf"/>
</dbReference>
<evidence type="ECO:0000256" key="6">
    <source>
        <dbReference type="SAM" id="MobiDB-lite"/>
    </source>
</evidence>
<dbReference type="GO" id="GO:0008195">
    <property type="term" value="F:phosphatidate phosphatase activity"/>
    <property type="evidence" value="ECO:0007669"/>
    <property type="project" value="TreeGrafter"/>
</dbReference>
<keyword evidence="10" id="KW-1185">Reference proteome</keyword>
<comment type="similarity">
    <text evidence="2">Belongs to the PA-phosphatase related phosphoesterase family.</text>
</comment>
<organism evidence="9 10">
    <name type="scientific">Coprinellus micaceus</name>
    <name type="common">Glistening ink-cap mushroom</name>
    <name type="synonym">Coprinus micaceus</name>
    <dbReference type="NCBI Taxonomy" id="71717"/>
    <lineage>
        <taxon>Eukaryota</taxon>
        <taxon>Fungi</taxon>
        <taxon>Dikarya</taxon>
        <taxon>Basidiomycota</taxon>
        <taxon>Agaricomycotina</taxon>
        <taxon>Agaricomycetes</taxon>
        <taxon>Agaricomycetidae</taxon>
        <taxon>Agaricales</taxon>
        <taxon>Agaricineae</taxon>
        <taxon>Psathyrellaceae</taxon>
        <taxon>Coprinellus</taxon>
    </lineage>
</organism>
<feature type="transmembrane region" description="Helical" evidence="7">
    <location>
        <begin position="50"/>
        <end position="70"/>
    </location>
</feature>
<dbReference type="STRING" id="71717.A0A4Y7SQE1"/>
<dbReference type="InterPro" id="IPR043216">
    <property type="entry name" value="PAP-like"/>
</dbReference>
<dbReference type="GO" id="GO:0006644">
    <property type="term" value="P:phospholipid metabolic process"/>
    <property type="evidence" value="ECO:0007669"/>
    <property type="project" value="InterPro"/>
</dbReference>
<keyword evidence="3 7" id="KW-0812">Transmembrane</keyword>
<dbReference type="Gene3D" id="1.20.144.10">
    <property type="entry name" value="Phosphatidic acid phosphatase type 2/haloperoxidase"/>
    <property type="match status" value="1"/>
</dbReference>
<dbReference type="OrthoDB" id="10030083at2759"/>
<feature type="transmembrane region" description="Helical" evidence="7">
    <location>
        <begin position="213"/>
        <end position="231"/>
    </location>
</feature>
<evidence type="ECO:0000313" key="10">
    <source>
        <dbReference type="Proteomes" id="UP000298030"/>
    </source>
</evidence>
<evidence type="ECO:0000256" key="3">
    <source>
        <dbReference type="ARBA" id="ARBA00022692"/>
    </source>
</evidence>
<keyword evidence="9" id="KW-0560">Oxidoreductase</keyword>
<name>A0A4Y7SQE1_COPMI</name>
<feature type="domain" description="Phosphatidic acid phosphatase type 2/haloperoxidase" evidence="8">
    <location>
        <begin position="134"/>
        <end position="289"/>
    </location>
</feature>
<evidence type="ECO:0000259" key="8">
    <source>
        <dbReference type="SMART" id="SM00014"/>
    </source>
</evidence>
<evidence type="ECO:0000256" key="1">
    <source>
        <dbReference type="ARBA" id="ARBA00004141"/>
    </source>
</evidence>
<evidence type="ECO:0000313" key="9">
    <source>
        <dbReference type="EMBL" id="TEB23931.1"/>
    </source>
</evidence>
<keyword evidence="9" id="KW-0575">Peroxidase</keyword>
<feature type="transmembrane region" description="Helical" evidence="7">
    <location>
        <begin position="101"/>
        <end position="122"/>
    </location>
</feature>
<dbReference type="GO" id="GO:0046839">
    <property type="term" value="P:phospholipid dephosphorylation"/>
    <property type="evidence" value="ECO:0007669"/>
    <property type="project" value="TreeGrafter"/>
</dbReference>
<comment type="subcellular location">
    <subcellularLocation>
        <location evidence="1">Membrane</location>
        <topology evidence="1">Multi-pass membrane protein</topology>
    </subcellularLocation>
</comment>
<reference evidence="9 10" key="1">
    <citation type="journal article" date="2019" name="Nat. Ecol. Evol.">
        <title>Megaphylogeny resolves global patterns of mushroom evolution.</title>
        <authorList>
            <person name="Varga T."/>
            <person name="Krizsan K."/>
            <person name="Foldi C."/>
            <person name="Dima B."/>
            <person name="Sanchez-Garcia M."/>
            <person name="Sanchez-Ramirez S."/>
            <person name="Szollosi G.J."/>
            <person name="Szarkandi J.G."/>
            <person name="Papp V."/>
            <person name="Albert L."/>
            <person name="Andreopoulos W."/>
            <person name="Angelini C."/>
            <person name="Antonin V."/>
            <person name="Barry K.W."/>
            <person name="Bougher N.L."/>
            <person name="Buchanan P."/>
            <person name="Buyck B."/>
            <person name="Bense V."/>
            <person name="Catcheside P."/>
            <person name="Chovatia M."/>
            <person name="Cooper J."/>
            <person name="Damon W."/>
            <person name="Desjardin D."/>
            <person name="Finy P."/>
            <person name="Geml J."/>
            <person name="Haridas S."/>
            <person name="Hughes K."/>
            <person name="Justo A."/>
            <person name="Karasinski D."/>
            <person name="Kautmanova I."/>
            <person name="Kiss B."/>
            <person name="Kocsube S."/>
            <person name="Kotiranta H."/>
            <person name="LaButti K.M."/>
            <person name="Lechner B.E."/>
            <person name="Liimatainen K."/>
            <person name="Lipzen A."/>
            <person name="Lukacs Z."/>
            <person name="Mihaltcheva S."/>
            <person name="Morgado L.N."/>
            <person name="Niskanen T."/>
            <person name="Noordeloos M.E."/>
            <person name="Ohm R.A."/>
            <person name="Ortiz-Santana B."/>
            <person name="Ovrebo C."/>
            <person name="Racz N."/>
            <person name="Riley R."/>
            <person name="Savchenko A."/>
            <person name="Shiryaev A."/>
            <person name="Soop K."/>
            <person name="Spirin V."/>
            <person name="Szebenyi C."/>
            <person name="Tomsovsky M."/>
            <person name="Tulloss R.E."/>
            <person name="Uehling J."/>
            <person name="Grigoriev I.V."/>
            <person name="Vagvolgyi C."/>
            <person name="Papp T."/>
            <person name="Martin F.M."/>
            <person name="Miettinen O."/>
            <person name="Hibbett D.S."/>
            <person name="Nagy L.G."/>
        </authorList>
    </citation>
    <scope>NUCLEOTIDE SEQUENCE [LARGE SCALE GENOMIC DNA]</scope>
    <source>
        <strain evidence="9 10">FP101781</strain>
    </source>
</reference>
<gene>
    <name evidence="9" type="ORF">FA13DRAFT_1739576</name>
</gene>
<dbReference type="PANTHER" id="PTHR10165">
    <property type="entry name" value="LIPID PHOSPHATE PHOSPHATASE"/>
    <property type="match status" value="1"/>
</dbReference>
<feature type="compositionally biased region" description="Polar residues" evidence="6">
    <location>
        <begin position="1"/>
        <end position="18"/>
    </location>
</feature>
<comment type="caution">
    <text evidence="9">The sequence shown here is derived from an EMBL/GenBank/DDBJ whole genome shotgun (WGS) entry which is preliminary data.</text>
</comment>
<evidence type="ECO:0000256" key="4">
    <source>
        <dbReference type="ARBA" id="ARBA00022989"/>
    </source>
</evidence>
<dbReference type="AlphaFoldDB" id="A0A4Y7SQE1"/>
<dbReference type="GO" id="GO:0004601">
    <property type="term" value="F:peroxidase activity"/>
    <property type="evidence" value="ECO:0007669"/>
    <property type="project" value="UniProtKB-KW"/>
</dbReference>
<feature type="transmembrane region" description="Helical" evidence="7">
    <location>
        <begin position="243"/>
        <end position="264"/>
    </location>
</feature>
<feature type="transmembrane region" description="Helical" evidence="7">
    <location>
        <begin position="143"/>
        <end position="165"/>
    </location>
</feature>
<protein>
    <submittedName>
        <fullName evidence="9">Acid phosphatase/Vanadium-dependent haloperoxidase</fullName>
    </submittedName>
</protein>